<dbReference type="PANTHER" id="PTHR21310">
    <property type="entry name" value="AMINOGLYCOSIDE PHOSPHOTRANSFERASE-RELATED-RELATED"/>
    <property type="match status" value="1"/>
</dbReference>
<evidence type="ECO:0000313" key="3">
    <source>
        <dbReference type="Proteomes" id="UP000750502"/>
    </source>
</evidence>
<reference evidence="2" key="2">
    <citation type="submission" date="2020-10" db="EMBL/GenBank/DDBJ databases">
        <authorList>
            <person name="Peck L.D."/>
            <person name="Nowell R.W."/>
            <person name="Flood J."/>
            <person name="Ryan M.J."/>
            <person name="Barraclough T.G."/>
        </authorList>
    </citation>
    <scope>NUCLEOTIDE SEQUENCE</scope>
    <source>
        <strain evidence="2">IMI 127659i</strain>
    </source>
</reference>
<dbReference type="Proteomes" id="UP000750502">
    <property type="component" value="Unassembled WGS sequence"/>
</dbReference>
<feature type="domain" description="Aminoglycoside phosphotransferase" evidence="1">
    <location>
        <begin position="65"/>
        <end position="250"/>
    </location>
</feature>
<dbReference type="Gene3D" id="3.90.1200.10">
    <property type="match status" value="1"/>
</dbReference>
<gene>
    <name evidence="2" type="ORF">H9Q72_006914</name>
</gene>
<dbReference type="AlphaFoldDB" id="A0A9P7L5G4"/>
<dbReference type="PANTHER" id="PTHR21310:SF55">
    <property type="entry name" value="AMINOGLYCOSIDE PHOSPHOTRANSFERASE DOMAIN-CONTAINING PROTEIN"/>
    <property type="match status" value="1"/>
</dbReference>
<evidence type="ECO:0000313" key="2">
    <source>
        <dbReference type="EMBL" id="KAG5765026.1"/>
    </source>
</evidence>
<dbReference type="InterPro" id="IPR051678">
    <property type="entry name" value="AGP_Transferase"/>
</dbReference>
<organism evidence="2 3">
    <name type="scientific">Fusarium xylarioides</name>
    <dbReference type="NCBI Taxonomy" id="221167"/>
    <lineage>
        <taxon>Eukaryota</taxon>
        <taxon>Fungi</taxon>
        <taxon>Dikarya</taxon>
        <taxon>Ascomycota</taxon>
        <taxon>Pezizomycotina</taxon>
        <taxon>Sordariomycetes</taxon>
        <taxon>Hypocreomycetidae</taxon>
        <taxon>Hypocreales</taxon>
        <taxon>Nectriaceae</taxon>
        <taxon>Fusarium</taxon>
        <taxon>Fusarium fujikuroi species complex</taxon>
    </lineage>
</organism>
<reference evidence="2" key="1">
    <citation type="journal article" date="2020" name="bioRxiv">
        <title>Historical genomics reveals the evolutionary mechanisms behind multiple outbreaks of the host-specific coffee wilt pathogen Fusarium xylarioides.</title>
        <authorList>
            <person name="Peck D."/>
            <person name="Nowell R.W."/>
            <person name="Flood J."/>
            <person name="Ryan M.J."/>
            <person name="Barraclough T.G."/>
        </authorList>
    </citation>
    <scope>NUCLEOTIDE SEQUENCE</scope>
    <source>
        <strain evidence="2">IMI 127659i</strain>
    </source>
</reference>
<dbReference type="InterPro" id="IPR011009">
    <property type="entry name" value="Kinase-like_dom_sf"/>
</dbReference>
<evidence type="ECO:0000259" key="1">
    <source>
        <dbReference type="Pfam" id="PF01636"/>
    </source>
</evidence>
<accession>A0A9P7L5G4</accession>
<dbReference type="EMBL" id="JADFTT010000220">
    <property type="protein sequence ID" value="KAG5765026.1"/>
    <property type="molecule type" value="Genomic_DNA"/>
</dbReference>
<dbReference type="OrthoDB" id="8300194at2759"/>
<dbReference type="InterPro" id="IPR002575">
    <property type="entry name" value="Aminoglycoside_PTrfase"/>
</dbReference>
<dbReference type="SUPFAM" id="SSF56112">
    <property type="entry name" value="Protein kinase-like (PK-like)"/>
    <property type="match status" value="1"/>
</dbReference>
<name>A0A9P7L5G4_9HYPO</name>
<dbReference type="Pfam" id="PF01636">
    <property type="entry name" value="APH"/>
    <property type="match status" value="1"/>
</dbReference>
<dbReference type="CDD" id="cd05120">
    <property type="entry name" value="APH_ChoK_like"/>
    <property type="match status" value="1"/>
</dbReference>
<protein>
    <recommendedName>
        <fullName evidence="1">Aminoglycoside phosphotransferase domain-containing protein</fullName>
    </recommendedName>
</protein>
<proteinExistence type="predicted"/>
<keyword evidence="3" id="KW-1185">Reference proteome</keyword>
<comment type="caution">
    <text evidence="2">The sequence shown here is derived from an EMBL/GenBank/DDBJ whole genome shotgun (WGS) entry which is preliminary data.</text>
</comment>
<sequence length="311" mass="35575">MIKDTVPATMESKEINSGLLMRLFTLFLYNISRIPCVRRLRKHPERILLVSSKLCIKATAFTTLTEANAMEFVANNTSIPVPKVYCSFKHKGRVYILMERIRGRDLSQDWTQRSEASKTRILAQLKTLITELRRIPPPDGVSVANVDGGPVFDQRLPDKSFWGPFATIQEFHRELRRGLELHDDEEAFPGLRELIEFYNGLWEDPVFTHGDLSSLNIMADGDTVTGIVDWESAGWMPPYWEYTSAVLWRILTELQLYDSFIITIVHHSKPSWHKCLSAKQIIQGHFASVKTVVEQLEHRAGSTRLSAQCTT</sequence>